<dbReference type="RefSeq" id="WP_138838886.1">
    <property type="nucleotide sequence ID" value="NZ_VCNI01000004.1"/>
</dbReference>
<evidence type="ECO:0000313" key="1">
    <source>
        <dbReference type="EMBL" id="TMU50662.1"/>
    </source>
</evidence>
<dbReference type="SUPFAM" id="SSF48613">
    <property type="entry name" value="Heme oxygenase-like"/>
    <property type="match status" value="1"/>
</dbReference>
<protein>
    <submittedName>
        <fullName evidence="1">DUF3050 domain-containing protein</fullName>
    </submittedName>
</protein>
<sequence length="262" mass="30839">MSGLSLIETEILELRNHLQKHELYKNLHHIDDIRIFMENHVFAVWDFMSLLKALQIEFTGVQIPWIPPKNKNLTRFINEIVYGEESDIDEFGEAKSHFELYLDAMQQAKANTTEINRFINLVKSDKPVEHCLGQINLDQRVADFVRFSFSIIKTEKTHMIASAFTFGRENVIPEMFIEILKSDNTNNHLLSKLKYYLDRHIELDSHEHGPLSLKMVSELCGDDDQRWNEALKVAKESLKKRILLWDTINDLIREKNLKKQYK</sequence>
<reference evidence="1 2" key="1">
    <citation type="submission" date="2019-05" db="EMBL/GenBank/DDBJ databases">
        <title>Flagellimonas sp. AsT0115, sp. nov., isolated from a marine red algae, Asparagopsis taxiformis.</title>
        <authorList>
            <person name="Kim J."/>
            <person name="Jeong S.E."/>
            <person name="Jeon C.O."/>
        </authorList>
    </citation>
    <scope>NUCLEOTIDE SEQUENCE [LARGE SCALE GENOMIC DNA]</scope>
    <source>
        <strain evidence="1 2">AsT0115</strain>
    </source>
</reference>
<keyword evidence="2" id="KW-1185">Reference proteome</keyword>
<dbReference type="InterPro" id="IPR024423">
    <property type="entry name" value="DUF3050"/>
</dbReference>
<gene>
    <name evidence="1" type="ORF">FGG15_17835</name>
</gene>
<dbReference type="Pfam" id="PF11251">
    <property type="entry name" value="DUF3050"/>
    <property type="match status" value="1"/>
</dbReference>
<name>A0ABY2WGI2_9FLAO</name>
<evidence type="ECO:0000313" key="2">
    <source>
        <dbReference type="Proteomes" id="UP000751614"/>
    </source>
</evidence>
<dbReference type="EMBL" id="VCNI01000004">
    <property type="protein sequence ID" value="TMU50662.1"/>
    <property type="molecule type" value="Genomic_DNA"/>
</dbReference>
<comment type="caution">
    <text evidence="1">The sequence shown here is derived from an EMBL/GenBank/DDBJ whole genome shotgun (WGS) entry which is preliminary data.</text>
</comment>
<proteinExistence type="predicted"/>
<accession>A0ABY2WGI2</accession>
<dbReference type="Proteomes" id="UP000751614">
    <property type="component" value="Unassembled WGS sequence"/>
</dbReference>
<dbReference type="InterPro" id="IPR016084">
    <property type="entry name" value="Haem_Oase-like_multi-hlx"/>
</dbReference>
<organism evidence="1 2">
    <name type="scientific">Flagellimonas algicola</name>
    <dbReference type="NCBI Taxonomy" id="2583815"/>
    <lineage>
        <taxon>Bacteria</taxon>
        <taxon>Pseudomonadati</taxon>
        <taxon>Bacteroidota</taxon>
        <taxon>Flavobacteriia</taxon>
        <taxon>Flavobacteriales</taxon>
        <taxon>Flavobacteriaceae</taxon>
        <taxon>Flagellimonas</taxon>
    </lineage>
</organism>
<dbReference type="Gene3D" id="1.20.910.10">
    <property type="entry name" value="Heme oxygenase-like"/>
    <property type="match status" value="1"/>
</dbReference>